<dbReference type="PANTHER" id="PTHR44259">
    <property type="entry name" value="OS07G0183000 PROTEIN-RELATED"/>
    <property type="match status" value="1"/>
</dbReference>
<dbReference type="AlphaFoldDB" id="A0ABD2XZ76"/>
<comment type="caution">
    <text evidence="2">The sequence shown here is derived from an EMBL/GenBank/DDBJ whole genome shotgun (WGS) entry which is preliminary data.</text>
</comment>
<keyword evidence="3" id="KW-1185">Reference proteome</keyword>
<reference evidence="2 3" key="1">
    <citation type="submission" date="2024-11" db="EMBL/GenBank/DDBJ databases">
        <title>A near-complete genome assembly of Cinchona calisaya.</title>
        <authorList>
            <person name="Lian D.C."/>
            <person name="Zhao X.W."/>
            <person name="Wei L."/>
        </authorList>
    </citation>
    <scope>NUCLEOTIDE SEQUENCE [LARGE SCALE GENOMIC DNA]</scope>
    <source>
        <tissue evidence="2">Nenye</tissue>
    </source>
</reference>
<proteinExistence type="predicted"/>
<evidence type="ECO:0000313" key="3">
    <source>
        <dbReference type="Proteomes" id="UP001630127"/>
    </source>
</evidence>
<feature type="domain" description="KIB1-4 beta-propeller" evidence="1">
    <location>
        <begin position="1"/>
        <end position="78"/>
    </location>
</feature>
<evidence type="ECO:0000313" key="2">
    <source>
        <dbReference type="EMBL" id="KAL3498790.1"/>
    </source>
</evidence>
<evidence type="ECO:0000259" key="1">
    <source>
        <dbReference type="Pfam" id="PF03478"/>
    </source>
</evidence>
<protein>
    <recommendedName>
        <fullName evidence="1">KIB1-4 beta-propeller domain-containing protein</fullName>
    </recommendedName>
</protein>
<dbReference type="PANTHER" id="PTHR44259:SF108">
    <property type="entry name" value="F-BOX PROTEIN SKIP23-LIKE"/>
    <property type="match status" value="1"/>
</dbReference>
<gene>
    <name evidence="2" type="ORF">ACH5RR_041522</name>
</gene>
<accession>A0ABD2XZ76</accession>
<dbReference type="Proteomes" id="UP001630127">
    <property type="component" value="Unassembled WGS sequence"/>
</dbReference>
<dbReference type="Pfam" id="PF03478">
    <property type="entry name" value="Beta-prop_KIB1-4"/>
    <property type="match status" value="1"/>
</dbReference>
<sequence length="168" mass="18795">MNLLHPVSRVQIQLPNQTAFPEEENRTANAFLVLTRAVLSARPSEASDYVVMAVFGGGRYLGFWRPGDKSWTKIQSPLVDYSERLRVWVSGLFLLGAFCVDATNFPGVIRPDCIYFTDDCTAAYRTTVQGGGKDMGVYSLQHNKIDRFDDIQSCFSFIGPPVWVSPSF</sequence>
<organism evidence="2 3">
    <name type="scientific">Cinchona calisaya</name>
    <dbReference type="NCBI Taxonomy" id="153742"/>
    <lineage>
        <taxon>Eukaryota</taxon>
        <taxon>Viridiplantae</taxon>
        <taxon>Streptophyta</taxon>
        <taxon>Embryophyta</taxon>
        <taxon>Tracheophyta</taxon>
        <taxon>Spermatophyta</taxon>
        <taxon>Magnoliopsida</taxon>
        <taxon>eudicotyledons</taxon>
        <taxon>Gunneridae</taxon>
        <taxon>Pentapetalae</taxon>
        <taxon>asterids</taxon>
        <taxon>lamiids</taxon>
        <taxon>Gentianales</taxon>
        <taxon>Rubiaceae</taxon>
        <taxon>Cinchonoideae</taxon>
        <taxon>Cinchoneae</taxon>
        <taxon>Cinchona</taxon>
    </lineage>
</organism>
<dbReference type="InterPro" id="IPR050942">
    <property type="entry name" value="F-box_BR-signaling"/>
</dbReference>
<dbReference type="InterPro" id="IPR005174">
    <property type="entry name" value="KIB1-4_b-propeller"/>
</dbReference>
<name>A0ABD2XZ76_9GENT</name>
<dbReference type="EMBL" id="JBJUIK010000017">
    <property type="protein sequence ID" value="KAL3498790.1"/>
    <property type="molecule type" value="Genomic_DNA"/>
</dbReference>